<dbReference type="PRINTS" id="PR00305">
    <property type="entry name" value="1433ZETA"/>
</dbReference>
<dbReference type="InterPro" id="IPR036815">
    <property type="entry name" value="14-3-3_dom_sf"/>
</dbReference>
<evidence type="ECO:0000313" key="3">
    <source>
        <dbReference type="EMBL" id="KAK8867065.1"/>
    </source>
</evidence>
<protein>
    <recommendedName>
        <fullName evidence="2">14-3-3 domain-containing protein</fullName>
    </recommendedName>
</protein>
<feature type="domain" description="14-3-3" evidence="2">
    <location>
        <begin position="7"/>
        <end position="238"/>
    </location>
</feature>
<dbReference type="Gene3D" id="1.20.190.20">
    <property type="entry name" value="14-3-3 domain"/>
    <property type="match status" value="1"/>
</dbReference>
<dbReference type="Pfam" id="PF00244">
    <property type="entry name" value="14-3-3"/>
    <property type="match status" value="1"/>
</dbReference>
<name>A0ABR2IQ22_9EUKA</name>
<proteinExistence type="inferred from homology"/>
<dbReference type="CDD" id="cd08774">
    <property type="entry name" value="14-3-3"/>
    <property type="match status" value="1"/>
</dbReference>
<dbReference type="SUPFAM" id="SSF48445">
    <property type="entry name" value="14-3-3 protein"/>
    <property type="match status" value="1"/>
</dbReference>
<dbReference type="SMART" id="SM00101">
    <property type="entry name" value="14_3_3"/>
    <property type="match status" value="1"/>
</dbReference>
<evidence type="ECO:0000259" key="2">
    <source>
        <dbReference type="SMART" id="SM00101"/>
    </source>
</evidence>
<dbReference type="InterPro" id="IPR023410">
    <property type="entry name" value="14-3-3_domain"/>
</dbReference>
<dbReference type="InterPro" id="IPR000308">
    <property type="entry name" value="14-3-3"/>
</dbReference>
<reference evidence="3 4" key="1">
    <citation type="submission" date="2024-04" db="EMBL/GenBank/DDBJ databases">
        <title>Tritrichomonas musculus Genome.</title>
        <authorList>
            <person name="Alves-Ferreira E."/>
            <person name="Grigg M."/>
            <person name="Lorenzi H."/>
            <person name="Galac M."/>
        </authorList>
    </citation>
    <scope>NUCLEOTIDE SEQUENCE [LARGE SCALE GENOMIC DNA]</scope>
    <source>
        <strain evidence="3 4">EAF2021</strain>
    </source>
</reference>
<accession>A0ABR2IQ22</accession>
<dbReference type="Proteomes" id="UP001470230">
    <property type="component" value="Unassembled WGS sequence"/>
</dbReference>
<dbReference type="PIRSF" id="PIRSF000868">
    <property type="entry name" value="14-3-3"/>
    <property type="match status" value="1"/>
</dbReference>
<evidence type="ECO:0000256" key="1">
    <source>
        <dbReference type="ARBA" id="ARBA00006141"/>
    </source>
</evidence>
<keyword evidence="4" id="KW-1185">Reference proteome</keyword>
<comment type="caution">
    <text evidence="3">The sequence shown here is derived from an EMBL/GenBank/DDBJ whole genome shotgun (WGS) entry which is preliminary data.</text>
</comment>
<comment type="similarity">
    <text evidence="1">Belongs to the 14-3-3 family.</text>
</comment>
<organism evidence="3 4">
    <name type="scientific">Tritrichomonas musculus</name>
    <dbReference type="NCBI Taxonomy" id="1915356"/>
    <lineage>
        <taxon>Eukaryota</taxon>
        <taxon>Metamonada</taxon>
        <taxon>Parabasalia</taxon>
        <taxon>Tritrichomonadida</taxon>
        <taxon>Tritrichomonadidae</taxon>
        <taxon>Tritrichomonas</taxon>
    </lineage>
</organism>
<dbReference type="PANTHER" id="PTHR18860">
    <property type="entry name" value="14-3-3 PROTEIN"/>
    <property type="match status" value="1"/>
</dbReference>
<dbReference type="EMBL" id="JAPFFF010000015">
    <property type="protein sequence ID" value="KAK8867065.1"/>
    <property type="molecule type" value="Genomic_DNA"/>
</dbReference>
<gene>
    <name evidence="3" type="ORF">M9Y10_010034</name>
</gene>
<evidence type="ECO:0000313" key="4">
    <source>
        <dbReference type="Proteomes" id="UP001470230"/>
    </source>
</evidence>
<sequence>MSQTNDRDNALYMAQILDQTDLHDDTIELMKRVVDLNPDLNPEERNLLSAAYKNAITVHRNGLRILSAISEDKEGTATQNRINHINKIREQIVSDLEKKCNELISIITTKLLPTAQDTETRIFYEKLEADYYRYLCEATTGDVRNSYLEKAKKCYETALDIAKAELSKGKPSYLGLILNYTVFLQEIVGNKEEALNLAQNTYSECTPLVEDNSDDSLSEATMILQILRDNILLWSESQ</sequence>